<feature type="region of interest" description="Disordered" evidence="1">
    <location>
        <begin position="71"/>
        <end position="102"/>
    </location>
</feature>
<evidence type="ECO:0000313" key="2">
    <source>
        <dbReference type="EMBL" id="EEP82508.1"/>
    </source>
</evidence>
<dbReference type="EMBL" id="CH476619">
    <property type="protein sequence ID" value="EEP82508.1"/>
    <property type="molecule type" value="Genomic_DNA"/>
</dbReference>
<dbReference type="KEGG" id="ure:UREG_07373"/>
<organism evidence="2 3">
    <name type="scientific">Uncinocarpus reesii (strain UAMH 1704)</name>
    <dbReference type="NCBI Taxonomy" id="336963"/>
    <lineage>
        <taxon>Eukaryota</taxon>
        <taxon>Fungi</taxon>
        <taxon>Dikarya</taxon>
        <taxon>Ascomycota</taxon>
        <taxon>Pezizomycotina</taxon>
        <taxon>Eurotiomycetes</taxon>
        <taxon>Eurotiomycetidae</taxon>
        <taxon>Onygenales</taxon>
        <taxon>Onygenaceae</taxon>
        <taxon>Uncinocarpus</taxon>
    </lineage>
</organism>
<dbReference type="OrthoDB" id="2100128at2759"/>
<dbReference type="eggNOG" id="ENOG502RXZN">
    <property type="taxonomic scope" value="Eukaryota"/>
</dbReference>
<dbReference type="VEuPathDB" id="FungiDB:UREG_07373"/>
<dbReference type="AlphaFoldDB" id="C4JYX2"/>
<gene>
    <name evidence="2" type="ORF">UREG_07373</name>
</gene>
<reference evidence="3" key="1">
    <citation type="journal article" date="2009" name="Genome Res.">
        <title>Comparative genomic analyses of the human fungal pathogens Coccidioides and their relatives.</title>
        <authorList>
            <person name="Sharpton T.J."/>
            <person name="Stajich J.E."/>
            <person name="Rounsley S.D."/>
            <person name="Gardner M.J."/>
            <person name="Wortman J.R."/>
            <person name="Jordar V.S."/>
            <person name="Maiti R."/>
            <person name="Kodira C.D."/>
            <person name="Neafsey D.E."/>
            <person name="Zeng Q."/>
            <person name="Hung C.-Y."/>
            <person name="McMahan C."/>
            <person name="Muszewska A."/>
            <person name="Grynberg M."/>
            <person name="Mandel M.A."/>
            <person name="Kellner E.M."/>
            <person name="Barker B.M."/>
            <person name="Galgiani J.N."/>
            <person name="Orbach M.J."/>
            <person name="Kirkland T.N."/>
            <person name="Cole G.T."/>
            <person name="Henn M.R."/>
            <person name="Birren B.W."/>
            <person name="Taylor J.W."/>
        </authorList>
    </citation>
    <scope>NUCLEOTIDE SEQUENCE [LARGE SCALE GENOMIC DNA]</scope>
    <source>
        <strain evidence="3">UAMH 1704</strain>
    </source>
</reference>
<dbReference type="GeneID" id="8439974"/>
<name>C4JYX2_UNCRE</name>
<dbReference type="PANTHER" id="PTHR39398">
    <property type="entry name" value="YALI0F14311P"/>
    <property type="match status" value="1"/>
</dbReference>
<evidence type="ECO:0000256" key="1">
    <source>
        <dbReference type="SAM" id="MobiDB-lite"/>
    </source>
</evidence>
<keyword evidence="3" id="KW-1185">Reference proteome</keyword>
<proteinExistence type="predicted"/>
<feature type="region of interest" description="Disordered" evidence="1">
    <location>
        <begin position="1"/>
        <end position="37"/>
    </location>
</feature>
<dbReference type="Proteomes" id="UP000002058">
    <property type="component" value="Unassembled WGS sequence"/>
</dbReference>
<dbReference type="RefSeq" id="XP_002582600.1">
    <property type="nucleotide sequence ID" value="XM_002582554.1"/>
</dbReference>
<dbReference type="STRING" id="336963.C4JYX2"/>
<evidence type="ECO:0000313" key="3">
    <source>
        <dbReference type="Proteomes" id="UP000002058"/>
    </source>
</evidence>
<accession>C4JYX2</accession>
<dbReference type="PANTHER" id="PTHR39398:SF1">
    <property type="entry name" value="CSN8_PSMD8_EIF3K DOMAIN-CONTAINING PROTEIN"/>
    <property type="match status" value="1"/>
</dbReference>
<evidence type="ECO:0008006" key="4">
    <source>
        <dbReference type="Google" id="ProtNLM"/>
    </source>
</evidence>
<dbReference type="HOGENOM" id="CLU_055649_0_0_1"/>
<protein>
    <recommendedName>
        <fullName evidence="4">CSN8/PSMD8/EIF3K domain-containing protein</fullName>
    </recommendedName>
</protein>
<dbReference type="OMA" id="WTWEKLV"/>
<sequence length="313" mass="35514">MAHRAAHSRSSSGWGRQKQKPPPDPLEKPGYASKGDSALVEIQAQESYFRLIMDRYAQFCRDNSDNLQAAFTSLPRDPSEDATKNPPASLPQKQDPKKQAAQRTTLAAKELSVILVALRKLREAILATAAKTPVPFSQEVHIFCVRTALLAGHPPSYYPPLERLLTTLNTPAHPLGISALNEFLTYFIFDFACRQEDIVTAIRLRDRAEVKIGYQHEILDKALLALTHDDWISFWKTRDHADGYIRSLMDWAADNMQLRALKAIGKSYMTVDLEFLIESCTGRKDGCTWEELVQKHNLGWKRDNNKVTIRIRK</sequence>
<dbReference type="InParanoid" id="C4JYX2"/>